<dbReference type="AlphaFoldDB" id="A0A1S2PC04"/>
<dbReference type="EMBL" id="MLYP01000042">
    <property type="protein sequence ID" value="OIJ91273.1"/>
    <property type="molecule type" value="Genomic_DNA"/>
</dbReference>
<name>A0A1S2PC04_9ACTN</name>
<protein>
    <recommendedName>
        <fullName evidence="1">Abortive phage infection protein C-terminal domain-containing protein</fullName>
    </recommendedName>
</protein>
<gene>
    <name evidence="2" type="ORF">BIV24_16530</name>
</gene>
<evidence type="ECO:0000313" key="3">
    <source>
        <dbReference type="Proteomes" id="UP000179935"/>
    </source>
</evidence>
<dbReference type="InterPro" id="IPR018891">
    <property type="entry name" value="AIPR_C"/>
</dbReference>
<sequence length="705" mass="78560">MRHLRKGLEKRFRPHIDMSDRANSSTKEEERAFLSRAVAALAVKQETRWSDREAASGLIDDFGDRGIDAVAVEERGEDRYHITLVQAKWSENGTAGFGERELRALFRGLDDLRALEFHRFNSRIEPHAAALETALDNPGTIKLVLALVTENDLHPNIKRELEEGIRSRSWIPGMIDYKVIDLRGLYQELLGDQGERQVELDVWLEGAGKETIPYEAFYGTVSVAEIAEWYQGDNRAHLFSRNIRDALDVSDVNPKIQGTLLSEPEHFWYFSNGITLLCESYDPKGKGEFRPGAGVGFRLKGASVVNGAQTVDAIARAVQKSPGTAGKGRVLVRIISLKACPEGFGDRVTTAANTQNPVQERDFKSRDQVQFDLRDDFIVSLGLNYVIRRGEPAPHEAAGCTMTEAALALAATHRSPEMVARAKRDSSTLWEDRHYRDLFGRRPSAARVWRVVQLLREVRAALYKLRVDLYGRVASAAGNADLLIAHAIFHTMDTGTLDDSSEAQEAAWGARLAEVPELTERALWWFVEIADTAFGEKSQYATTVRTADRVKVVQRRLLERLGSGDKAPDFSDYRVTEQTQGRAGRLANAVRVIVDAGRIAEGTVLEFRPVTGPDRRGLPNWLAADANRTRAVWRNNKTKPLVWEADGQPYAPSTLTRQMRGEAMGVHQQVQGTRYWHIPGEGSLADIAAELRAVDDLDAGEGGEE</sequence>
<feature type="domain" description="Abortive phage infection protein C-terminal" evidence="1">
    <location>
        <begin position="239"/>
        <end position="459"/>
    </location>
</feature>
<accession>A0A1S2PC04</accession>
<evidence type="ECO:0000313" key="2">
    <source>
        <dbReference type="EMBL" id="OIJ91273.1"/>
    </source>
</evidence>
<evidence type="ECO:0000259" key="1">
    <source>
        <dbReference type="Pfam" id="PF10592"/>
    </source>
</evidence>
<dbReference type="Proteomes" id="UP000179935">
    <property type="component" value="Unassembled WGS sequence"/>
</dbReference>
<comment type="caution">
    <text evidence="2">The sequence shown here is derived from an EMBL/GenBank/DDBJ whole genome shotgun (WGS) entry which is preliminary data.</text>
</comment>
<dbReference type="STRING" id="1428652.BIV24_16530"/>
<proteinExistence type="predicted"/>
<organism evidence="2 3">
    <name type="scientific">Streptomyces colonosanans</name>
    <dbReference type="NCBI Taxonomy" id="1428652"/>
    <lineage>
        <taxon>Bacteria</taxon>
        <taxon>Bacillati</taxon>
        <taxon>Actinomycetota</taxon>
        <taxon>Actinomycetes</taxon>
        <taxon>Kitasatosporales</taxon>
        <taxon>Streptomycetaceae</taxon>
        <taxon>Streptomyces</taxon>
    </lineage>
</organism>
<dbReference type="Pfam" id="PF10592">
    <property type="entry name" value="AIPR"/>
    <property type="match status" value="1"/>
</dbReference>
<reference evidence="2 3" key="1">
    <citation type="submission" date="2016-10" db="EMBL/GenBank/DDBJ databases">
        <title>Genome sequence of Streptomyces sp. MUSC 93.</title>
        <authorList>
            <person name="Lee L.-H."/>
            <person name="Ser H.-L."/>
            <person name="Law J.W.-F."/>
        </authorList>
    </citation>
    <scope>NUCLEOTIDE SEQUENCE [LARGE SCALE GENOMIC DNA]</scope>
    <source>
        <strain evidence="2 3">MUSC 93</strain>
    </source>
</reference>
<keyword evidence="3" id="KW-1185">Reference proteome</keyword>